<dbReference type="FunFam" id="3.40.50.300:FF:000070">
    <property type="entry name" value="Putative ABC transporter ATP-binding component"/>
    <property type="match status" value="1"/>
</dbReference>
<dbReference type="InterPro" id="IPR003593">
    <property type="entry name" value="AAA+_ATPase"/>
</dbReference>
<evidence type="ECO:0000256" key="5">
    <source>
        <dbReference type="ARBA" id="ARBA00074044"/>
    </source>
</evidence>
<evidence type="ECO:0000256" key="3">
    <source>
        <dbReference type="ARBA" id="ARBA00022840"/>
    </source>
</evidence>
<organism evidence="7 8">
    <name type="scientific">Campylobacter lanienae NCTC 13004</name>
    <dbReference type="NCBI Taxonomy" id="1031753"/>
    <lineage>
        <taxon>Bacteria</taxon>
        <taxon>Pseudomonadati</taxon>
        <taxon>Campylobacterota</taxon>
        <taxon>Epsilonproteobacteria</taxon>
        <taxon>Campylobacterales</taxon>
        <taxon>Campylobacteraceae</taxon>
        <taxon>Campylobacter</taxon>
    </lineage>
</organism>
<dbReference type="Gene3D" id="3.40.50.300">
    <property type="entry name" value="P-loop containing nucleotide triphosphate hydrolases"/>
    <property type="match status" value="2"/>
</dbReference>
<dbReference type="GO" id="GO:0016887">
    <property type="term" value="F:ATP hydrolysis activity"/>
    <property type="evidence" value="ECO:0007669"/>
    <property type="project" value="InterPro"/>
</dbReference>
<keyword evidence="3 7" id="KW-0067">ATP-binding</keyword>
<sequence length="530" mass="60273">MVEIKGLTHRFGSQLLFEDVNLKLNSHNRYGLIGANGAGKSTFLKILSGQIEHTSGDIIIESNKKIGVLGQDQFAFEDFSLKDAVLWGNKRLYDAIKEKEKLYLSEEFTDEINERLSELEIITAEEDPTYEYETRIEKILSSLGLHEYDKLMSQIESSDKVKVLLAQVLFPKPDILFLDEPTNNLDIDAIAWLERELINHEGTLVVISHDRHFLNRVCTHILDVDFKQIREFSGNYDDWYIAANLVAKQAEMERDKKLKEREELEKFIARFSANASKAKQATSRAKQLEKLQINEIKTSSRRDPSILFRINREIGNELIELKSVSKKFDNNVILDNFNFKMNKGDKIAIIGTNGVGKTTLCKILTSELSADSGDIHIGATIELGYFAQDSSNKITGNHKLYEWLQDSKNKDLDEIRKCLGRMLFSGAEQEKEVGSLSGGEKHRLMLSKLMLQRANLLILDEPNNHLDLEAIIALGEALYNFSGSCICVSHDRELIDAFANRILHLKGNGQIVDFKGSYEEYRVAYGLDEK</sequence>
<dbReference type="GeneID" id="46921806"/>
<proteinExistence type="inferred from homology"/>
<evidence type="ECO:0000256" key="2">
    <source>
        <dbReference type="ARBA" id="ARBA00022741"/>
    </source>
</evidence>
<name>A0A1X9SP98_9BACT</name>
<dbReference type="GO" id="GO:0005524">
    <property type="term" value="F:ATP binding"/>
    <property type="evidence" value="ECO:0007669"/>
    <property type="project" value="UniProtKB-KW"/>
</dbReference>
<dbReference type="PANTHER" id="PTHR42855:SF2">
    <property type="entry name" value="DRUG RESISTANCE ABC TRANSPORTER,ATP-BINDING PROTEIN"/>
    <property type="match status" value="1"/>
</dbReference>
<reference evidence="8" key="2">
    <citation type="journal article" date="2017" name="Genome Biol. Evol.">
        <title>Comparative genomic analysis identifies a Campylobacter clade deficient in selenium metabolism.</title>
        <authorList>
            <person name="Miller W.G."/>
            <person name="Yee E."/>
            <person name="Lopes B.S."/>
            <person name="Chapman M.H."/>
            <person name="Huynh S."/>
            <person name="Bono J.L."/>
            <person name="Parker C.T."/>
            <person name="Strachan N.J.C."/>
            <person name="Forbes K.J."/>
        </authorList>
    </citation>
    <scope>NUCLEOTIDE SEQUENCE [LARGE SCALE GENOMIC DNA]</scope>
    <source>
        <strain evidence="8">NCTC 13004</strain>
    </source>
</reference>
<dbReference type="InterPro" id="IPR003439">
    <property type="entry name" value="ABC_transporter-like_ATP-bd"/>
</dbReference>
<dbReference type="InterPro" id="IPR032781">
    <property type="entry name" value="ABC_tran_Xtn"/>
</dbReference>
<dbReference type="InterPro" id="IPR051309">
    <property type="entry name" value="ABCF_ATPase"/>
</dbReference>
<keyword evidence="1" id="KW-0677">Repeat</keyword>
<comment type="similarity">
    <text evidence="4">Belongs to the ABC transporter superfamily. ABCF family. YbiT subfamily.</text>
</comment>
<dbReference type="CDD" id="cd03221">
    <property type="entry name" value="ABCF_EF-3"/>
    <property type="match status" value="2"/>
</dbReference>
<dbReference type="RefSeq" id="WP_096030026.1">
    <property type="nucleotide sequence ID" value="NZ_CP015578.1"/>
</dbReference>
<evidence type="ECO:0000313" key="8">
    <source>
        <dbReference type="Proteomes" id="UP000202031"/>
    </source>
</evidence>
<dbReference type="InterPro" id="IPR027417">
    <property type="entry name" value="P-loop_NTPase"/>
</dbReference>
<dbReference type="FunFam" id="3.40.50.300:FF:000011">
    <property type="entry name" value="Putative ABC transporter ATP-binding component"/>
    <property type="match status" value="1"/>
</dbReference>
<evidence type="ECO:0000256" key="4">
    <source>
        <dbReference type="ARBA" id="ARBA00061551"/>
    </source>
</evidence>
<dbReference type="Pfam" id="PF00005">
    <property type="entry name" value="ABC_tran"/>
    <property type="match status" value="2"/>
</dbReference>
<dbReference type="PROSITE" id="PS50893">
    <property type="entry name" value="ABC_TRANSPORTER_2"/>
    <property type="match status" value="2"/>
</dbReference>
<gene>
    <name evidence="7" type="ORF">CLAN_1338</name>
</gene>
<keyword evidence="2" id="KW-0547">Nucleotide-binding</keyword>
<dbReference type="PANTHER" id="PTHR42855">
    <property type="entry name" value="ABC TRANSPORTER ATP-BINDING SUBUNIT"/>
    <property type="match status" value="1"/>
</dbReference>
<protein>
    <recommendedName>
        <fullName evidence="5">Probable ATP-binding protein YbiT</fullName>
    </recommendedName>
</protein>
<dbReference type="Pfam" id="PF12848">
    <property type="entry name" value="ABC_tran_Xtn"/>
    <property type="match status" value="1"/>
</dbReference>
<dbReference type="SUPFAM" id="SSF52540">
    <property type="entry name" value="P-loop containing nucleoside triphosphate hydrolases"/>
    <property type="match status" value="2"/>
</dbReference>
<dbReference type="AlphaFoldDB" id="A0A1X9SP98"/>
<dbReference type="EMBL" id="CP015578">
    <property type="protein sequence ID" value="ARQ98061.1"/>
    <property type="molecule type" value="Genomic_DNA"/>
</dbReference>
<evidence type="ECO:0000256" key="1">
    <source>
        <dbReference type="ARBA" id="ARBA00022737"/>
    </source>
</evidence>
<dbReference type="Proteomes" id="UP000202031">
    <property type="component" value="Chromosome"/>
</dbReference>
<reference evidence="8" key="1">
    <citation type="journal article" date="2017" name="Genome Biol. Evol.">
        <title>Comparative Genomic Analysis Identifies a Campylobacter Clade Deficient in Selenium Metabolism.</title>
        <authorList>
            <person name="Miller W.G."/>
            <person name="Yee E."/>
            <person name="Lopes B.S."/>
            <person name="Chapman M.H."/>
            <person name="Huynh S."/>
            <person name="Bono J.L."/>
            <person name="Parker C.T."/>
            <person name="Strachan N.J.C."/>
            <person name="Forbes K.J."/>
        </authorList>
    </citation>
    <scope>NUCLEOTIDE SEQUENCE [LARGE SCALE GENOMIC DNA]</scope>
    <source>
        <strain evidence="8">NCTC 13004</strain>
    </source>
</reference>
<dbReference type="KEGG" id="clx:CLAN_1338"/>
<evidence type="ECO:0000313" key="7">
    <source>
        <dbReference type="EMBL" id="ARQ98061.1"/>
    </source>
</evidence>
<evidence type="ECO:0000259" key="6">
    <source>
        <dbReference type="PROSITE" id="PS50893"/>
    </source>
</evidence>
<feature type="domain" description="ABC transporter" evidence="6">
    <location>
        <begin position="319"/>
        <end position="527"/>
    </location>
</feature>
<dbReference type="SMART" id="SM00382">
    <property type="entry name" value="AAA"/>
    <property type="match status" value="2"/>
</dbReference>
<accession>A0A1X9SP98</accession>
<feature type="domain" description="ABC transporter" evidence="6">
    <location>
        <begin position="2"/>
        <end position="251"/>
    </location>
</feature>